<protein>
    <submittedName>
        <fullName evidence="1">Uncharacterized protein</fullName>
    </submittedName>
</protein>
<organism evidence="1 2">
    <name type="scientific">Trichothecium roseum</name>
    <dbReference type="NCBI Taxonomy" id="47278"/>
    <lineage>
        <taxon>Eukaryota</taxon>
        <taxon>Fungi</taxon>
        <taxon>Dikarya</taxon>
        <taxon>Ascomycota</taxon>
        <taxon>Pezizomycotina</taxon>
        <taxon>Sordariomycetes</taxon>
        <taxon>Hypocreomycetidae</taxon>
        <taxon>Hypocreales</taxon>
        <taxon>Hypocreales incertae sedis</taxon>
        <taxon>Trichothecium</taxon>
    </lineage>
</organism>
<gene>
    <name evidence="1" type="ORF">N3K66_004435</name>
</gene>
<reference evidence="1" key="1">
    <citation type="submission" date="2022-10" db="EMBL/GenBank/DDBJ databases">
        <title>Complete Genome of Trichothecium roseum strain YXFP-22015, a Plant Pathogen Isolated from Citrus.</title>
        <authorList>
            <person name="Wang Y."/>
            <person name="Zhu L."/>
        </authorList>
    </citation>
    <scope>NUCLEOTIDE SEQUENCE</scope>
    <source>
        <strain evidence="1">YXFP-22015</strain>
    </source>
</reference>
<sequence length="324" mass="36271">MAQLGSPMCDSPTSFSESLYLQYDRQQSHLSTPNLNCAAVAAVAAAESFSSVSAQDHEPRIITIPQEAMRPDTMTANTYISPTSSDDWMRWTIILVMLALVLSTIVLGQVVATYSSAYLAAPREVATIIDTVDFSIQENESYDRDVNKVQRLEDKLRLGRLLREIQKTGDDLREELNSLLIDNDTTTLRLSARAMWASKRVQLESAVRRLDLLRMRFLVVYMGIMTSIADKEPPAPPPLPPSADRMAAFKTPTKLKLKKSFADDHPKLKVPPRRLTTQAVGHHEHVVGHSRMGWAGVVQELQLSPKLQQRHASIEQHMATEKMP</sequence>
<evidence type="ECO:0000313" key="2">
    <source>
        <dbReference type="Proteomes" id="UP001163324"/>
    </source>
</evidence>
<comment type="caution">
    <text evidence="1">The sequence shown here is derived from an EMBL/GenBank/DDBJ whole genome shotgun (WGS) entry which is preliminary data.</text>
</comment>
<dbReference type="EMBL" id="CM047943">
    <property type="protein sequence ID" value="KAI9900173.1"/>
    <property type="molecule type" value="Genomic_DNA"/>
</dbReference>
<keyword evidence="2" id="KW-1185">Reference proteome</keyword>
<name>A0ACC0V171_9HYPO</name>
<evidence type="ECO:0000313" key="1">
    <source>
        <dbReference type="EMBL" id="KAI9900173.1"/>
    </source>
</evidence>
<dbReference type="Proteomes" id="UP001163324">
    <property type="component" value="Chromosome 4"/>
</dbReference>
<proteinExistence type="predicted"/>
<accession>A0ACC0V171</accession>